<name>A0A2N0AGW2_9LEPT</name>
<comment type="caution">
    <text evidence="1">The sequence shown here is derived from an EMBL/GenBank/DDBJ whole genome shotgun (WGS) entry which is preliminary data.</text>
</comment>
<dbReference type="AlphaFoldDB" id="A0A2N0AGW2"/>
<organism evidence="1 2">
    <name type="scientific">Leptospira harrisiae</name>
    <dbReference type="NCBI Taxonomy" id="2023189"/>
    <lineage>
        <taxon>Bacteria</taxon>
        <taxon>Pseudomonadati</taxon>
        <taxon>Spirochaetota</taxon>
        <taxon>Spirochaetia</taxon>
        <taxon>Leptospirales</taxon>
        <taxon>Leptospiraceae</taxon>
        <taxon>Leptospira</taxon>
    </lineage>
</organism>
<dbReference type="OrthoDB" id="335611at2"/>
<gene>
    <name evidence="1" type="ORF">CH364_15085</name>
</gene>
<reference evidence="1 2" key="1">
    <citation type="submission" date="2017-07" db="EMBL/GenBank/DDBJ databases">
        <title>Leptospira spp. isolated from tropical soils.</title>
        <authorList>
            <person name="Thibeaux R."/>
            <person name="Iraola G."/>
            <person name="Ferres I."/>
            <person name="Bierque E."/>
            <person name="Girault D."/>
            <person name="Soupe-Gilbert M.-E."/>
            <person name="Picardeau M."/>
            <person name="Goarant C."/>
        </authorList>
    </citation>
    <scope>NUCLEOTIDE SEQUENCE [LARGE SCALE GENOMIC DNA]</scope>
    <source>
        <strain evidence="1 2">FH2-B-A1</strain>
    </source>
</reference>
<evidence type="ECO:0000313" key="1">
    <source>
        <dbReference type="EMBL" id="PJZ83527.1"/>
    </source>
</evidence>
<dbReference type="RefSeq" id="WP_100787873.1">
    <property type="nucleotide sequence ID" value="NZ_NPDX01000005.1"/>
</dbReference>
<evidence type="ECO:0000313" key="2">
    <source>
        <dbReference type="Proteomes" id="UP000232145"/>
    </source>
</evidence>
<accession>A0A2N0AGW2</accession>
<dbReference type="Proteomes" id="UP000232145">
    <property type="component" value="Unassembled WGS sequence"/>
</dbReference>
<protein>
    <recommendedName>
        <fullName evidence="3">Alginate export domain-containing protein</fullName>
    </recommendedName>
</protein>
<dbReference type="EMBL" id="NPDX01000005">
    <property type="protein sequence ID" value="PJZ83527.1"/>
    <property type="molecule type" value="Genomic_DNA"/>
</dbReference>
<sequence>MSLRNLFFRIFVFLLLPWSALIAQEEESQRTFMNFNGSFRVRATNVGRDVLLERKTPVTPITNLEKENAERLQSEQQTIQSDLERRQQGLPSQITRKKEDVSYYDSRFLYNMSFSANKYVEGVWGMQVGDIPFGGKGLRATGPDGFDPGLVGPGSGGERGRTAAVNVQTNFLYLNFRIPESGLFIKVGQQLFSSAQGRVLFSTGTGVSILKNFQFLRLSLEGGILRARDQSFMDVDKNGFADKNYQSSNIYYNRLKFEYFRNIRNEVYAYFLDDNDKSDNETARLAWYGMHNEFNFQKFSFIVHGILNTGTVKKLRAVTDSNDVTIYNTTQRYFIKGGMYDFQFTYRWSESLNFNLIALGTTGRPGYDEKGHEANLKGNGYRTLAPGFSISNIATDFTGGYALFNSSSFSGLNEYGFYSNIIAFGPYQFTLGYYQLWATKSPEIRINREFSELNGYKTSTYMGMEYNFNIRYNVTSDFQIIFRSGYFVAGDALFVLLDSKYGRVLREAFIVFEHRF</sequence>
<evidence type="ECO:0008006" key="3">
    <source>
        <dbReference type="Google" id="ProtNLM"/>
    </source>
</evidence>
<proteinExistence type="predicted"/>
<keyword evidence="2" id="KW-1185">Reference proteome</keyword>